<dbReference type="InterPro" id="IPR018062">
    <property type="entry name" value="HTH_AraC-typ_CS"/>
</dbReference>
<dbReference type="InterPro" id="IPR018060">
    <property type="entry name" value="HTH_AraC"/>
</dbReference>
<dbReference type="SUPFAM" id="SSF46689">
    <property type="entry name" value="Homeodomain-like"/>
    <property type="match status" value="2"/>
</dbReference>
<dbReference type="InterPro" id="IPR009057">
    <property type="entry name" value="Homeodomain-like_sf"/>
</dbReference>
<dbReference type="RefSeq" id="WP_227210103.1">
    <property type="nucleotide sequence ID" value="NZ_BAABZQ010000001.1"/>
</dbReference>
<evidence type="ECO:0000256" key="2">
    <source>
        <dbReference type="ARBA" id="ARBA00023125"/>
    </source>
</evidence>
<comment type="caution">
    <text evidence="5">The sequence shown here is derived from an EMBL/GenBank/DDBJ whole genome shotgun (WGS) entry which is preliminary data.</text>
</comment>
<dbReference type="PRINTS" id="PR00032">
    <property type="entry name" value="HTHARAC"/>
</dbReference>
<protein>
    <recommendedName>
        <fullName evidence="4">HTH araC/xylS-type domain-containing protein</fullName>
    </recommendedName>
</protein>
<proteinExistence type="predicted"/>
<dbReference type="PROSITE" id="PS01124">
    <property type="entry name" value="HTH_ARAC_FAMILY_2"/>
    <property type="match status" value="1"/>
</dbReference>
<dbReference type="InterPro" id="IPR020449">
    <property type="entry name" value="Tscrpt_reg_AraC-type_HTH"/>
</dbReference>
<evidence type="ECO:0000256" key="1">
    <source>
        <dbReference type="ARBA" id="ARBA00023015"/>
    </source>
</evidence>
<evidence type="ECO:0000313" key="6">
    <source>
        <dbReference type="Proteomes" id="UP001600941"/>
    </source>
</evidence>
<dbReference type="SUPFAM" id="SSF51215">
    <property type="entry name" value="Regulatory protein AraC"/>
    <property type="match status" value="1"/>
</dbReference>
<dbReference type="PROSITE" id="PS00041">
    <property type="entry name" value="HTH_ARAC_FAMILY_1"/>
    <property type="match status" value="1"/>
</dbReference>
<sequence>MLHCICDASKPAEYLTCGNLISENGFMHLSRTLDFFVLILVQEGTLHICQDNRACDVDPGEFFVLFPGITHYGYKPSHGYLSYCWVHFALPGTPADTVKNLPHSAGIYQQAQDLPLTDAFSAEQVFLPEHGRISPEKRSQLLFLQLLDLAKRSSYQRTWSCRHALNLLLLEISREYLQAEHFGQDLLPTAVQDIIEWVQSHFDQPLTVSGLAEKFGYHPTYLSALIKQYTGYPLVTYINRTRISVSKNLLNSHSLTIRQISSMCGFADEKHFMKLFRQFEGMTPTQYRKAFDQKKINTL</sequence>
<dbReference type="Proteomes" id="UP001600941">
    <property type="component" value="Unassembled WGS sequence"/>
</dbReference>
<dbReference type="Gene3D" id="1.10.10.60">
    <property type="entry name" value="Homeodomain-like"/>
    <property type="match status" value="2"/>
</dbReference>
<reference evidence="5 6" key="1">
    <citation type="submission" date="2024-04" db="EMBL/GenBank/DDBJ databases">
        <title>Defined microbial consortia suppress multidrug-resistant proinflammatory Enterobacteriaceae via ecological control.</title>
        <authorList>
            <person name="Furuichi M."/>
            <person name="Kawaguchi T."/>
            <person name="Pust M."/>
            <person name="Yasuma K."/>
            <person name="Plichta D."/>
            <person name="Hasegawa N."/>
            <person name="Ohya T."/>
            <person name="Bhattarai S."/>
            <person name="Sasajima S."/>
            <person name="Aoto Y."/>
            <person name="Tuganbaev T."/>
            <person name="Yaginuma M."/>
            <person name="Ueda M."/>
            <person name="Okahashi N."/>
            <person name="Amafuji K."/>
            <person name="Kiridooshi Y."/>
            <person name="Sugita K."/>
            <person name="Strazar M."/>
            <person name="Skelly A."/>
            <person name="Suda W."/>
            <person name="Hattori M."/>
            <person name="Nakamoto N."/>
            <person name="Caballero S."/>
            <person name="Norman J."/>
            <person name="Olle B."/>
            <person name="Tanoue T."/>
            <person name="Arita M."/>
            <person name="Bucci V."/>
            <person name="Atarashi K."/>
            <person name="Xavier R."/>
            <person name="Honda K."/>
        </authorList>
    </citation>
    <scope>NUCLEOTIDE SEQUENCE [LARGE SCALE GENOMIC DNA]</scope>
    <source>
        <strain evidence="6">k34-0107-D12</strain>
    </source>
</reference>
<evidence type="ECO:0000256" key="3">
    <source>
        <dbReference type="ARBA" id="ARBA00023163"/>
    </source>
</evidence>
<keyword evidence="6" id="KW-1185">Reference proteome</keyword>
<feature type="domain" description="HTH araC/xylS-type" evidence="4">
    <location>
        <begin position="192"/>
        <end position="290"/>
    </location>
</feature>
<gene>
    <name evidence="5" type="ORF">K340107D12_23610</name>
</gene>
<dbReference type="InterPro" id="IPR003313">
    <property type="entry name" value="AraC-bd"/>
</dbReference>
<dbReference type="PANTHER" id="PTHR43280">
    <property type="entry name" value="ARAC-FAMILY TRANSCRIPTIONAL REGULATOR"/>
    <property type="match status" value="1"/>
</dbReference>
<keyword evidence="3" id="KW-0804">Transcription</keyword>
<keyword evidence="2" id="KW-0238">DNA-binding</keyword>
<dbReference type="EMBL" id="BAABZQ010000001">
    <property type="protein sequence ID" value="GAA6499545.1"/>
    <property type="molecule type" value="Genomic_DNA"/>
</dbReference>
<keyword evidence="1" id="KW-0805">Transcription regulation</keyword>
<evidence type="ECO:0000259" key="4">
    <source>
        <dbReference type="PROSITE" id="PS01124"/>
    </source>
</evidence>
<organism evidence="5 6">
    <name type="scientific">Blautia parvula</name>
    <dbReference type="NCBI Taxonomy" id="2877527"/>
    <lineage>
        <taxon>Bacteria</taxon>
        <taxon>Bacillati</taxon>
        <taxon>Bacillota</taxon>
        <taxon>Clostridia</taxon>
        <taxon>Lachnospirales</taxon>
        <taxon>Lachnospiraceae</taxon>
        <taxon>Blautia</taxon>
    </lineage>
</organism>
<dbReference type="InterPro" id="IPR037923">
    <property type="entry name" value="HTH-like"/>
</dbReference>
<name>A0ABQ0BSM6_9FIRM</name>
<dbReference type="Pfam" id="PF02311">
    <property type="entry name" value="AraC_binding"/>
    <property type="match status" value="1"/>
</dbReference>
<accession>A0ABQ0BSM6</accession>
<dbReference type="Pfam" id="PF12833">
    <property type="entry name" value="HTH_18"/>
    <property type="match status" value="1"/>
</dbReference>
<dbReference type="PANTHER" id="PTHR43280:SF2">
    <property type="entry name" value="HTH-TYPE TRANSCRIPTIONAL REGULATOR EXSA"/>
    <property type="match status" value="1"/>
</dbReference>
<dbReference type="SMART" id="SM00342">
    <property type="entry name" value="HTH_ARAC"/>
    <property type="match status" value="1"/>
</dbReference>
<evidence type="ECO:0000313" key="5">
    <source>
        <dbReference type="EMBL" id="GAA6499545.1"/>
    </source>
</evidence>